<evidence type="ECO:0000313" key="4">
    <source>
        <dbReference type="Proteomes" id="UP000187013"/>
    </source>
</evidence>
<feature type="compositionally biased region" description="Polar residues" evidence="2">
    <location>
        <begin position="234"/>
        <end position="267"/>
    </location>
</feature>
<evidence type="ECO:0000313" key="3">
    <source>
        <dbReference type="EMBL" id="GAV55573.1"/>
    </source>
</evidence>
<feature type="compositionally biased region" description="Polar residues" evidence="2">
    <location>
        <begin position="472"/>
        <end position="490"/>
    </location>
</feature>
<feature type="compositionally biased region" description="Low complexity" evidence="2">
    <location>
        <begin position="436"/>
        <end position="445"/>
    </location>
</feature>
<feature type="region of interest" description="Disordered" evidence="2">
    <location>
        <begin position="37"/>
        <end position="521"/>
    </location>
</feature>
<organism evidence="3 4">
    <name type="scientific">Zygosaccharomyces rouxii</name>
    <dbReference type="NCBI Taxonomy" id="4956"/>
    <lineage>
        <taxon>Eukaryota</taxon>
        <taxon>Fungi</taxon>
        <taxon>Dikarya</taxon>
        <taxon>Ascomycota</taxon>
        <taxon>Saccharomycotina</taxon>
        <taxon>Saccharomycetes</taxon>
        <taxon>Saccharomycetales</taxon>
        <taxon>Saccharomycetaceae</taxon>
        <taxon>Zygosaccharomyces</taxon>
    </lineage>
</organism>
<accession>A0A1Q3AJ78</accession>
<dbReference type="Proteomes" id="UP000187013">
    <property type="component" value="Unassembled WGS sequence"/>
</dbReference>
<feature type="compositionally biased region" description="Polar residues" evidence="2">
    <location>
        <begin position="71"/>
        <end position="102"/>
    </location>
</feature>
<feature type="compositionally biased region" description="Polar residues" evidence="2">
    <location>
        <begin position="340"/>
        <end position="366"/>
    </location>
</feature>
<comment type="caution">
    <text evidence="3">The sequence shown here is derived from an EMBL/GenBank/DDBJ whole genome shotgun (WGS) entry which is preliminary data.</text>
</comment>
<feature type="compositionally biased region" description="Polar residues" evidence="2">
    <location>
        <begin position="393"/>
        <end position="412"/>
    </location>
</feature>
<reference evidence="3 4" key="1">
    <citation type="submission" date="2016-08" db="EMBL/GenBank/DDBJ databases">
        <title>Draft genome sequence of allopolyploid Zygosaccharomyces rouxii.</title>
        <authorList>
            <person name="Watanabe J."/>
            <person name="Uehara K."/>
            <person name="Mogi Y."/>
            <person name="Tsukioka Y."/>
        </authorList>
    </citation>
    <scope>NUCLEOTIDE SEQUENCE [LARGE SCALE GENOMIC DNA]</scope>
    <source>
        <strain evidence="3 4">NBRC 110957</strain>
    </source>
</reference>
<feature type="compositionally biased region" description="Basic and acidic residues" evidence="2">
    <location>
        <begin position="284"/>
        <end position="301"/>
    </location>
</feature>
<protein>
    <recommendedName>
        <fullName evidence="5">Bud neck protein 5</fullName>
    </recommendedName>
</protein>
<sequence>MGLDKESIEKRVSRIELDIDHMNQMIDENLKLNEAGDRLGQDAKEHHVEDKLLLNNEGTHQEELPRDDSIQHSVTSAYSEQDGNVSNGSISRENSVQKSSEAGSFGYGSPETPHESQEAPVARSEASNDEYYDWSEEQQEQDEQAYATGQSEADTEDDYGQDGDGDPEETFQAPEEDELQENASGDVHLHKRQNSEQHPEANDEWEDEVDEPEPRNENENENENEDKFPPESTPDATPQKSHVATLPEQNTPRTINYETQPETQPDIQQKEQETKPEAPITHFRPQDNDSHQHTYETEQNKEVPNPPRGIESVEAHEDESLEYSYEPAHQNLPDAHKKTIGSTPSAEDNSNNDAPPDTKQTVMSQDTLDEKFSDSLYDTYGDQAGLPSRQESDAPQESSSVGSYRINTQQNDPYDDYSYETFETSEPAPPHTANTSRDSSSSTGSPFINDKPCERSTSGSTGTDDSIHIPKNSAQRPATTSNTPITSRRPTNPFRVVSVGVVGPDGRTSRKTSAGTFSSHKDVHTDGAAILQKKLDHLVKKCTKLQREIDYLNKMNSASSLPIEDSRKLSRAVDKLQEYLDKKNKEKYDVGVLLSRQLRREIDRGENGQFWVGTK</sequence>
<dbReference type="AlphaFoldDB" id="A0A1Q3AJ78"/>
<feature type="compositionally biased region" description="Basic and acidic residues" evidence="2">
    <location>
        <begin position="59"/>
        <end position="70"/>
    </location>
</feature>
<feature type="compositionally biased region" description="Acidic residues" evidence="2">
    <location>
        <begin position="127"/>
        <end position="143"/>
    </location>
</feature>
<evidence type="ECO:0000256" key="2">
    <source>
        <dbReference type="SAM" id="MobiDB-lite"/>
    </source>
</evidence>
<feature type="compositionally biased region" description="Acidic residues" evidence="2">
    <location>
        <begin position="202"/>
        <end position="211"/>
    </location>
</feature>
<evidence type="ECO:0000256" key="1">
    <source>
        <dbReference type="SAM" id="Coils"/>
    </source>
</evidence>
<keyword evidence="1" id="KW-0175">Coiled coil</keyword>
<evidence type="ECO:0008006" key="5">
    <source>
        <dbReference type="Google" id="ProtNLM"/>
    </source>
</evidence>
<feature type="coiled-coil region" evidence="1">
    <location>
        <begin position="528"/>
        <end position="586"/>
    </location>
</feature>
<name>A0A1Q3AJ78_ZYGRO</name>
<dbReference type="EMBL" id="BDGX01000048">
    <property type="protein sequence ID" value="GAV55573.1"/>
    <property type="molecule type" value="Genomic_DNA"/>
</dbReference>
<feature type="compositionally biased region" description="Acidic residues" evidence="2">
    <location>
        <begin position="153"/>
        <end position="180"/>
    </location>
</feature>
<gene>
    <name evidence="3" type="ORF">ZYGR_0AV02050</name>
</gene>
<proteinExistence type="predicted"/>
<feature type="compositionally biased region" description="Basic and acidic residues" evidence="2">
    <location>
        <begin position="37"/>
        <end position="52"/>
    </location>
</feature>
<dbReference type="OrthoDB" id="3993315at2759"/>